<accession>A0ACB8AK35</accession>
<dbReference type="EMBL" id="MU267633">
    <property type="protein sequence ID" value="KAH7913306.1"/>
    <property type="molecule type" value="Genomic_DNA"/>
</dbReference>
<evidence type="ECO:0000313" key="1">
    <source>
        <dbReference type="EMBL" id="KAH7913306.1"/>
    </source>
</evidence>
<protein>
    <submittedName>
        <fullName evidence="1">Uncharacterized protein</fullName>
    </submittedName>
</protein>
<keyword evidence="2" id="KW-1185">Reference proteome</keyword>
<evidence type="ECO:0000313" key="2">
    <source>
        <dbReference type="Proteomes" id="UP000790377"/>
    </source>
</evidence>
<name>A0ACB8AK35_9AGAM</name>
<gene>
    <name evidence="1" type="ORF">BJ138DRAFT_1146382</name>
</gene>
<dbReference type="Proteomes" id="UP000790377">
    <property type="component" value="Unassembled WGS sequence"/>
</dbReference>
<sequence length="441" mass="49803">MPTISSDNILTLCHPRSSSGQNPNQAVIVSSPAYLVDDIPQDHVLIKVDRFGFSANNITYQALGEAPHFRYFDFHLAPKAGKISAEQYGVTPVWGFGTVLRSTHAKISSGERVYGYFAPTQYLLLPVSPADVNKFAFFVPRPHLPADRRPYNQVTRCQSDPLYDPSPVAEDLTMLYRPLFWTSFWCEDWLNSTDYRHGASRILISSASSKTAFCLAYLIRKRISQASNSAAQMRKIVGLTSKKNLAFTQRLGLYDDILEYETFASSSAMRLAEQKWIYVDVAGNDSLNAQIFAYFESKSDKRRHLVACIALGFTNLSPAAEPAASLTKWSKNDFSTNSTRSDTDNTVKVIPDVEQFFMPEWLAVRRYQLSVAEITRLQKDAWTNLMKDCLGWGVHLRRVYGPDQVKKAYENVVASGIPPQEGFIWSLWDEASEREQAKSRL</sequence>
<reference evidence="1" key="1">
    <citation type="journal article" date="2021" name="New Phytol.">
        <title>Evolutionary innovations through gain and loss of genes in the ectomycorrhizal Boletales.</title>
        <authorList>
            <person name="Wu G."/>
            <person name="Miyauchi S."/>
            <person name="Morin E."/>
            <person name="Kuo A."/>
            <person name="Drula E."/>
            <person name="Varga T."/>
            <person name="Kohler A."/>
            <person name="Feng B."/>
            <person name="Cao Y."/>
            <person name="Lipzen A."/>
            <person name="Daum C."/>
            <person name="Hundley H."/>
            <person name="Pangilinan J."/>
            <person name="Johnson J."/>
            <person name="Barry K."/>
            <person name="LaButti K."/>
            <person name="Ng V."/>
            <person name="Ahrendt S."/>
            <person name="Min B."/>
            <person name="Choi I.G."/>
            <person name="Park H."/>
            <person name="Plett J.M."/>
            <person name="Magnuson J."/>
            <person name="Spatafora J.W."/>
            <person name="Nagy L.G."/>
            <person name="Henrissat B."/>
            <person name="Grigoriev I.V."/>
            <person name="Yang Z.L."/>
            <person name="Xu J."/>
            <person name="Martin F.M."/>
        </authorList>
    </citation>
    <scope>NUCLEOTIDE SEQUENCE</scope>
    <source>
        <strain evidence="1">ATCC 28755</strain>
    </source>
</reference>
<proteinExistence type="predicted"/>
<comment type="caution">
    <text evidence="1">The sequence shown here is derived from an EMBL/GenBank/DDBJ whole genome shotgun (WGS) entry which is preliminary data.</text>
</comment>
<organism evidence="1 2">
    <name type="scientific">Hygrophoropsis aurantiaca</name>
    <dbReference type="NCBI Taxonomy" id="72124"/>
    <lineage>
        <taxon>Eukaryota</taxon>
        <taxon>Fungi</taxon>
        <taxon>Dikarya</taxon>
        <taxon>Basidiomycota</taxon>
        <taxon>Agaricomycotina</taxon>
        <taxon>Agaricomycetes</taxon>
        <taxon>Agaricomycetidae</taxon>
        <taxon>Boletales</taxon>
        <taxon>Coniophorineae</taxon>
        <taxon>Hygrophoropsidaceae</taxon>
        <taxon>Hygrophoropsis</taxon>
    </lineage>
</organism>